<comment type="caution">
    <text evidence="2">The sequence shown here is derived from an EMBL/GenBank/DDBJ whole genome shotgun (WGS) entry which is preliminary data.</text>
</comment>
<accession>A0ABR4WUZ1</accession>
<gene>
    <name evidence="2" type="ORF">FP66_02160</name>
</gene>
<dbReference type="EMBL" id="JOKD01000014">
    <property type="protein sequence ID" value="KGE78558.1"/>
    <property type="molecule type" value="Genomic_DNA"/>
</dbReference>
<keyword evidence="3" id="KW-1185">Reference proteome</keyword>
<dbReference type="RefSeq" id="WP_035594364.1">
    <property type="nucleotide sequence ID" value="NZ_JOKD01000014.1"/>
</dbReference>
<protein>
    <recommendedName>
        <fullName evidence="1">YagK/YfjJ C-terminal domain-containing protein</fullName>
    </recommendedName>
</protein>
<reference evidence="2 3" key="1">
    <citation type="submission" date="2014-06" db="EMBL/GenBank/DDBJ databases">
        <title>Draft genome sequence of an extremely salt tolerant bacteria Halomonas salina/CIFRI 1.</title>
        <authorList>
            <person name="Behera B.D."/>
            <person name="Meena D.K."/>
            <person name="Das P."/>
            <person name="Maharana J."/>
            <person name="Paria P."/>
            <person name="Sharma A.P."/>
            <person name="Shamsudheen K.V."/>
            <person name="Rijit J."/>
            <person name="Dixit V."/>
            <person name="Verma A."/>
            <person name="Scaria V."/>
            <person name="Sivasubbu S."/>
        </authorList>
    </citation>
    <scope>NUCLEOTIDE SEQUENCE [LARGE SCALE GENOMIC DNA]</scope>
    <source>
        <strain evidence="2 3">CIFRI 1</strain>
    </source>
</reference>
<name>A0ABR4WUZ1_9GAMM</name>
<evidence type="ECO:0000259" key="1">
    <source>
        <dbReference type="Pfam" id="PF11726"/>
    </source>
</evidence>
<evidence type="ECO:0000313" key="3">
    <source>
        <dbReference type="Proteomes" id="UP000029721"/>
    </source>
</evidence>
<dbReference type="InterPro" id="IPR057271">
    <property type="entry name" value="YagK_YfjJ_C"/>
</dbReference>
<organism evidence="2 3">
    <name type="scientific">Halomonas salina</name>
    <dbReference type="NCBI Taxonomy" id="42565"/>
    <lineage>
        <taxon>Bacteria</taxon>
        <taxon>Pseudomonadati</taxon>
        <taxon>Pseudomonadota</taxon>
        <taxon>Gammaproteobacteria</taxon>
        <taxon>Oceanospirillales</taxon>
        <taxon>Halomonadaceae</taxon>
        <taxon>Halomonas</taxon>
    </lineage>
</organism>
<dbReference type="Pfam" id="PF11726">
    <property type="entry name" value="YagK_YfjJ_C"/>
    <property type="match status" value="1"/>
</dbReference>
<proteinExistence type="predicted"/>
<sequence>MIVVITLRSTPTVPYHPLSTDKTIAAESFIIPTARYLLMSQHHPLRHPLNDKLRLHYEDTYRGFDVQHWTDGPLIVNYLDRALHTLDAVTQINHATFVFRVDLHFPSVMPRLPIHETNAVLARFFDNFRNELNRTHTKYTTQVYNLWAREQVNSEKPHYHLMIMLNKNAYDSLGTFGPDGFGVYSRNNLYHRMMRSWLKAMGLDHDDPRFHQLIHVCKDPVTKEPWSCVLHRDDWVAMNEAVYMASYLCKAYSKPFGQRAHVFDGSRFPKQSSLITE</sequence>
<evidence type="ECO:0000313" key="2">
    <source>
        <dbReference type="EMBL" id="KGE78558.1"/>
    </source>
</evidence>
<dbReference type="Proteomes" id="UP000029721">
    <property type="component" value="Unassembled WGS sequence"/>
</dbReference>
<feature type="domain" description="YagK/YfjJ C-terminal" evidence="1">
    <location>
        <begin position="95"/>
        <end position="263"/>
    </location>
</feature>